<dbReference type="Gene3D" id="2.40.50.100">
    <property type="match status" value="1"/>
</dbReference>
<sequence>MNKLTGFIKEIKSCDDIVQISIDVKGKIFTSLILSSNETYKLGEKINILFKETEVMIATVFSKVSARNAFICKITDIKNGEILSSISFDFYGDKIVSIITKNALLDLNCKEDEEFMWFVKSNEITIQKA</sequence>
<name>A0A1V9VAW6_9BACT</name>
<dbReference type="AlphaFoldDB" id="A0A1V9VAW6"/>
<comment type="caution">
    <text evidence="1">The sequence shown here is derived from an EMBL/GenBank/DDBJ whole genome shotgun (WGS) entry which is preliminary data.</text>
</comment>
<dbReference type="Proteomes" id="UP000192599">
    <property type="component" value="Unassembled WGS sequence"/>
</dbReference>
<gene>
    <name evidence="1" type="ORF">AS859_08580</name>
</gene>
<dbReference type="EMBL" id="LNTC01000141">
    <property type="protein sequence ID" value="OQR40958.1"/>
    <property type="molecule type" value="Genomic_DNA"/>
</dbReference>
<proteinExistence type="predicted"/>
<evidence type="ECO:0000313" key="2">
    <source>
        <dbReference type="Proteomes" id="UP000192599"/>
    </source>
</evidence>
<dbReference type="SUPFAM" id="SSF50331">
    <property type="entry name" value="MOP-like"/>
    <property type="match status" value="1"/>
</dbReference>
<protein>
    <recommendedName>
        <fullName evidence="3">Molybdenum-pterin-binding protein</fullName>
    </recommendedName>
</protein>
<reference evidence="1 2" key="1">
    <citation type="submission" date="2017-04" db="EMBL/GenBank/DDBJ databases">
        <title>Accumulation and expression of multiple antibiotic resistance genes in Arcobacter cryaerophilus that thrives in sewage.</title>
        <authorList>
            <person name="Millar J.A."/>
            <person name="Raghavan R."/>
        </authorList>
    </citation>
    <scope>NUCLEOTIDE SEQUENCE [LARGE SCALE GENOMIC DNA]</scope>
    <source>
        <strain evidence="1 2">AZT-1</strain>
    </source>
</reference>
<evidence type="ECO:0008006" key="3">
    <source>
        <dbReference type="Google" id="ProtNLM"/>
    </source>
</evidence>
<dbReference type="InterPro" id="IPR008995">
    <property type="entry name" value="Mo/tungstate-bd_C_term_dom"/>
</dbReference>
<accession>A0A1V9VAW6</accession>
<organism evidence="1 2">
    <name type="scientific">Aliarcobacter cryaerophilus</name>
    <dbReference type="NCBI Taxonomy" id="28198"/>
    <lineage>
        <taxon>Bacteria</taxon>
        <taxon>Pseudomonadati</taxon>
        <taxon>Campylobacterota</taxon>
        <taxon>Epsilonproteobacteria</taxon>
        <taxon>Campylobacterales</taxon>
        <taxon>Arcobacteraceae</taxon>
        <taxon>Aliarcobacter</taxon>
    </lineage>
</organism>
<evidence type="ECO:0000313" key="1">
    <source>
        <dbReference type="EMBL" id="OQR40958.1"/>
    </source>
</evidence>